<gene>
    <name evidence="2" type="ORF">SAMN04488505_102427</name>
</gene>
<evidence type="ECO:0000259" key="1">
    <source>
        <dbReference type="Pfam" id="PF13712"/>
    </source>
</evidence>
<dbReference type="STRING" id="573321.SAMN04488505_102427"/>
<dbReference type="SUPFAM" id="SSF53448">
    <property type="entry name" value="Nucleotide-diphospho-sugar transferases"/>
    <property type="match status" value="1"/>
</dbReference>
<dbReference type="Proteomes" id="UP000198984">
    <property type="component" value="Unassembled WGS sequence"/>
</dbReference>
<sequence>MISVIICSADNGRIEKVKANIAATIGVPYEILVITNAKELGGICKGYNTGAAVAAYDILCFVHDDVTFLTPEWGVRTAAHFAQQEALGLIGLAGSRYKSAAISGWATGQPAFDCCNIFQAGKSGAPQRVYLHPAGQPDNLVSVRTLDGVWLCMRKTVWQQYPFNEEKLPGFHFYDLDISLRVSQRYMTGVVFDIDLLHDSMGSFGEAWINHAIHFHRHINQVPLPALAPGAAGEAAVATAEKKVTSYWLNRLMKEPISEAVRCKWILAAGAWKQPGRWTDVAKLLLYPIKKTLERRS</sequence>
<evidence type="ECO:0000313" key="3">
    <source>
        <dbReference type="Proteomes" id="UP000198984"/>
    </source>
</evidence>
<organism evidence="2 3">
    <name type="scientific">Chitinophaga rupis</name>
    <dbReference type="NCBI Taxonomy" id="573321"/>
    <lineage>
        <taxon>Bacteria</taxon>
        <taxon>Pseudomonadati</taxon>
        <taxon>Bacteroidota</taxon>
        <taxon>Chitinophagia</taxon>
        <taxon>Chitinophagales</taxon>
        <taxon>Chitinophagaceae</taxon>
        <taxon>Chitinophaga</taxon>
    </lineage>
</organism>
<proteinExistence type="predicted"/>
<reference evidence="2 3" key="1">
    <citation type="submission" date="2016-10" db="EMBL/GenBank/DDBJ databases">
        <authorList>
            <person name="de Groot N.N."/>
        </authorList>
    </citation>
    <scope>NUCLEOTIDE SEQUENCE [LARGE SCALE GENOMIC DNA]</scope>
    <source>
        <strain evidence="2 3">DSM 21039</strain>
    </source>
</reference>
<dbReference type="InterPro" id="IPR059123">
    <property type="entry name" value="StrF_dom"/>
</dbReference>
<accession>A0A1H7QRQ5</accession>
<dbReference type="InterPro" id="IPR029044">
    <property type="entry name" value="Nucleotide-diphossugar_trans"/>
</dbReference>
<keyword evidence="3" id="KW-1185">Reference proteome</keyword>
<dbReference type="GO" id="GO:0016740">
    <property type="term" value="F:transferase activity"/>
    <property type="evidence" value="ECO:0007669"/>
    <property type="project" value="UniProtKB-KW"/>
</dbReference>
<name>A0A1H7QRQ5_9BACT</name>
<dbReference type="Pfam" id="PF13712">
    <property type="entry name" value="Glyco_tranf_2_5"/>
    <property type="match status" value="1"/>
</dbReference>
<dbReference type="EMBL" id="FOBB01000002">
    <property type="protein sequence ID" value="SEL50656.1"/>
    <property type="molecule type" value="Genomic_DNA"/>
</dbReference>
<evidence type="ECO:0000313" key="2">
    <source>
        <dbReference type="EMBL" id="SEL50656.1"/>
    </source>
</evidence>
<dbReference type="CDD" id="cd00761">
    <property type="entry name" value="Glyco_tranf_GTA_type"/>
    <property type="match status" value="1"/>
</dbReference>
<dbReference type="OrthoDB" id="7851643at2"/>
<dbReference type="RefSeq" id="WP_162277506.1">
    <property type="nucleotide sequence ID" value="NZ_FOBB01000002.1"/>
</dbReference>
<keyword evidence="2" id="KW-0808">Transferase</keyword>
<feature type="domain" description="Streptomycin biosynthesis protein StrF" evidence="1">
    <location>
        <begin position="4"/>
        <end position="213"/>
    </location>
</feature>
<dbReference type="AlphaFoldDB" id="A0A1H7QRQ5"/>
<dbReference type="Gene3D" id="3.90.550.10">
    <property type="entry name" value="Spore Coat Polysaccharide Biosynthesis Protein SpsA, Chain A"/>
    <property type="match status" value="1"/>
</dbReference>
<protein>
    <submittedName>
        <fullName evidence="2">Glycosyltransferase like family protein</fullName>
    </submittedName>
</protein>